<reference evidence="2" key="1">
    <citation type="journal article" date="2023" name="Plant J.">
        <title>Genome sequences and population genomics provide insights into the demographic history, inbreeding, and mutation load of two 'living fossil' tree species of Dipteronia.</title>
        <authorList>
            <person name="Feng Y."/>
            <person name="Comes H.P."/>
            <person name="Chen J."/>
            <person name="Zhu S."/>
            <person name="Lu R."/>
            <person name="Zhang X."/>
            <person name="Li P."/>
            <person name="Qiu J."/>
            <person name="Olsen K.M."/>
            <person name="Qiu Y."/>
        </authorList>
    </citation>
    <scope>NUCLEOTIDE SEQUENCE</scope>
    <source>
        <strain evidence="2">NBL</strain>
    </source>
</reference>
<evidence type="ECO:0000313" key="3">
    <source>
        <dbReference type="Proteomes" id="UP001281410"/>
    </source>
</evidence>
<dbReference type="Gene3D" id="3.30.420.10">
    <property type="entry name" value="Ribonuclease H-like superfamily/Ribonuclease H"/>
    <property type="match status" value="1"/>
</dbReference>
<evidence type="ECO:0000259" key="1">
    <source>
        <dbReference type="Pfam" id="PF13456"/>
    </source>
</evidence>
<sequence length="104" mass="11118">MTLLCGIRGAVAAGLVPVIVESDAKVVVDIVNLRVVSSVDIGNIIADILYLIHSNPITVSFVPRIANSVAHSLAKLSISSTKDNIWFESCPPCVERLVHVDMPL</sequence>
<gene>
    <name evidence="2" type="ORF">Dsin_010802</name>
</gene>
<proteinExistence type="predicted"/>
<comment type="caution">
    <text evidence="2">The sequence shown here is derived from an EMBL/GenBank/DDBJ whole genome shotgun (WGS) entry which is preliminary data.</text>
</comment>
<organism evidence="2 3">
    <name type="scientific">Dipteronia sinensis</name>
    <dbReference type="NCBI Taxonomy" id="43782"/>
    <lineage>
        <taxon>Eukaryota</taxon>
        <taxon>Viridiplantae</taxon>
        <taxon>Streptophyta</taxon>
        <taxon>Embryophyta</taxon>
        <taxon>Tracheophyta</taxon>
        <taxon>Spermatophyta</taxon>
        <taxon>Magnoliopsida</taxon>
        <taxon>eudicotyledons</taxon>
        <taxon>Gunneridae</taxon>
        <taxon>Pentapetalae</taxon>
        <taxon>rosids</taxon>
        <taxon>malvids</taxon>
        <taxon>Sapindales</taxon>
        <taxon>Sapindaceae</taxon>
        <taxon>Hippocastanoideae</taxon>
        <taxon>Acereae</taxon>
        <taxon>Dipteronia</taxon>
    </lineage>
</organism>
<dbReference type="InterPro" id="IPR052929">
    <property type="entry name" value="RNase_H-like_EbsB-rel"/>
</dbReference>
<dbReference type="EMBL" id="JANJYJ010000003">
    <property type="protein sequence ID" value="KAK3223777.1"/>
    <property type="molecule type" value="Genomic_DNA"/>
</dbReference>
<dbReference type="PANTHER" id="PTHR47074">
    <property type="entry name" value="BNAC02G40300D PROTEIN"/>
    <property type="match status" value="1"/>
</dbReference>
<dbReference type="CDD" id="cd06222">
    <property type="entry name" value="RNase_H_like"/>
    <property type="match status" value="1"/>
</dbReference>
<dbReference type="GO" id="GO:0004523">
    <property type="term" value="F:RNA-DNA hybrid ribonuclease activity"/>
    <property type="evidence" value="ECO:0007669"/>
    <property type="project" value="InterPro"/>
</dbReference>
<dbReference type="InterPro" id="IPR002156">
    <property type="entry name" value="RNaseH_domain"/>
</dbReference>
<dbReference type="Pfam" id="PF13456">
    <property type="entry name" value="RVT_3"/>
    <property type="match status" value="1"/>
</dbReference>
<dbReference type="GO" id="GO:0003676">
    <property type="term" value="F:nucleic acid binding"/>
    <property type="evidence" value="ECO:0007669"/>
    <property type="project" value="InterPro"/>
</dbReference>
<accession>A0AAE0EDE8</accession>
<evidence type="ECO:0000313" key="2">
    <source>
        <dbReference type="EMBL" id="KAK3223777.1"/>
    </source>
</evidence>
<dbReference type="InterPro" id="IPR044730">
    <property type="entry name" value="RNase_H-like_dom_plant"/>
</dbReference>
<name>A0AAE0EDE8_9ROSI</name>
<dbReference type="InterPro" id="IPR036397">
    <property type="entry name" value="RNaseH_sf"/>
</dbReference>
<feature type="domain" description="RNase H type-1" evidence="1">
    <location>
        <begin position="3"/>
        <end position="76"/>
    </location>
</feature>
<dbReference type="AlphaFoldDB" id="A0AAE0EDE8"/>
<dbReference type="PANTHER" id="PTHR47074:SF48">
    <property type="entry name" value="POLYNUCLEOTIDYL TRANSFERASE, RIBONUCLEASE H-LIKE SUPERFAMILY PROTEIN"/>
    <property type="match status" value="1"/>
</dbReference>
<protein>
    <recommendedName>
        <fullName evidence="1">RNase H type-1 domain-containing protein</fullName>
    </recommendedName>
</protein>
<dbReference type="Proteomes" id="UP001281410">
    <property type="component" value="Unassembled WGS sequence"/>
</dbReference>
<keyword evidence="3" id="KW-1185">Reference proteome</keyword>